<reference evidence="2 3" key="1">
    <citation type="journal article" date="2013" name="Genome Biol.">
        <title>Genome of Acanthamoeba castellanii highlights extensive lateral gene transfer and early evolution of tyrosine kinase signaling.</title>
        <authorList>
            <person name="Clarke M."/>
            <person name="Lohan A.J."/>
            <person name="Liu B."/>
            <person name="Lagkouvardos I."/>
            <person name="Roy S."/>
            <person name="Zafar N."/>
            <person name="Bertelli C."/>
            <person name="Schilde C."/>
            <person name="Kianianmomeni A."/>
            <person name="Burglin T.R."/>
            <person name="Frech C."/>
            <person name="Turcotte B."/>
            <person name="Kopec K.O."/>
            <person name="Synnott J.M."/>
            <person name="Choo C."/>
            <person name="Paponov I."/>
            <person name="Finkler A."/>
            <person name="Soon Heng Tan C."/>
            <person name="Hutchins A.P."/>
            <person name="Weinmeier T."/>
            <person name="Rattei T."/>
            <person name="Chu J.S."/>
            <person name="Gimenez G."/>
            <person name="Irimia M."/>
            <person name="Rigden D.J."/>
            <person name="Fitzpatrick D.A."/>
            <person name="Lorenzo-Morales J."/>
            <person name="Bateman A."/>
            <person name="Chiu C.H."/>
            <person name="Tang P."/>
            <person name="Hegemann P."/>
            <person name="Fromm H."/>
            <person name="Raoult D."/>
            <person name="Greub G."/>
            <person name="Miranda-Saavedra D."/>
            <person name="Chen N."/>
            <person name="Nash P."/>
            <person name="Ginger M.L."/>
            <person name="Horn M."/>
            <person name="Schaap P."/>
            <person name="Caler L."/>
            <person name="Loftus B."/>
        </authorList>
    </citation>
    <scope>NUCLEOTIDE SEQUENCE [LARGE SCALE GENOMIC DNA]</scope>
    <source>
        <strain evidence="2 3">Neff</strain>
    </source>
</reference>
<proteinExistence type="predicted"/>
<evidence type="ECO:0000313" key="3">
    <source>
        <dbReference type="Proteomes" id="UP000011083"/>
    </source>
</evidence>
<name>L8GHL7_ACACF</name>
<evidence type="ECO:0000313" key="2">
    <source>
        <dbReference type="EMBL" id="ELR12477.1"/>
    </source>
</evidence>
<dbReference type="VEuPathDB" id="AmoebaDB:ACA1_330410"/>
<accession>L8GHL7</accession>
<keyword evidence="3" id="KW-1185">Reference proteome</keyword>
<dbReference type="AlphaFoldDB" id="L8GHL7"/>
<sequence>MDEEAKEERFVEEAPHHAGAGGPTRPPRQLVLRTAPASRRAIVLLGGEAATVEREVPLASLVGWGATNLGIDLNFGPGVPGLFFATRRASEVSDVLLRTLSLMRDERERETASAPSPAEEAEAGDEAQVTISIEPVRPVPPYAGTKY</sequence>
<dbReference type="KEGG" id="acan:ACA1_330410"/>
<feature type="region of interest" description="Disordered" evidence="1">
    <location>
        <begin position="1"/>
        <end position="29"/>
    </location>
</feature>
<protein>
    <submittedName>
        <fullName evidence="2">Uncharacterized protein</fullName>
    </submittedName>
</protein>
<evidence type="ECO:0000256" key="1">
    <source>
        <dbReference type="SAM" id="MobiDB-lite"/>
    </source>
</evidence>
<dbReference type="RefSeq" id="XP_004334490.1">
    <property type="nucleotide sequence ID" value="XM_004334442.1"/>
</dbReference>
<gene>
    <name evidence="2" type="ORF">ACA1_330410</name>
</gene>
<feature type="compositionally biased region" description="Basic and acidic residues" evidence="1">
    <location>
        <begin position="1"/>
        <end position="16"/>
    </location>
</feature>
<dbReference type="Proteomes" id="UP000011083">
    <property type="component" value="Unassembled WGS sequence"/>
</dbReference>
<feature type="region of interest" description="Disordered" evidence="1">
    <location>
        <begin position="104"/>
        <end position="147"/>
    </location>
</feature>
<dbReference type="EMBL" id="KB008114">
    <property type="protein sequence ID" value="ELR12477.1"/>
    <property type="molecule type" value="Genomic_DNA"/>
</dbReference>
<dbReference type="GeneID" id="14912984"/>
<organism evidence="2 3">
    <name type="scientific">Acanthamoeba castellanii (strain ATCC 30010 / Neff)</name>
    <dbReference type="NCBI Taxonomy" id="1257118"/>
    <lineage>
        <taxon>Eukaryota</taxon>
        <taxon>Amoebozoa</taxon>
        <taxon>Discosea</taxon>
        <taxon>Longamoebia</taxon>
        <taxon>Centramoebida</taxon>
        <taxon>Acanthamoebidae</taxon>
        <taxon>Acanthamoeba</taxon>
    </lineage>
</organism>